<dbReference type="Gene3D" id="3.30.420.40">
    <property type="match status" value="2"/>
</dbReference>
<dbReference type="GO" id="GO:0016301">
    <property type="term" value="F:kinase activity"/>
    <property type="evidence" value="ECO:0007669"/>
    <property type="project" value="UniProtKB-KW"/>
</dbReference>
<name>A0A9X2KCB4_9MICO</name>
<evidence type="ECO:0000259" key="1">
    <source>
        <dbReference type="Pfam" id="PF01869"/>
    </source>
</evidence>
<dbReference type="InterPro" id="IPR002731">
    <property type="entry name" value="ATPase_BadF"/>
</dbReference>
<dbReference type="InterPro" id="IPR043129">
    <property type="entry name" value="ATPase_NBD"/>
</dbReference>
<sequence length="313" mass="32857">MTPGIGSSPGDPILAVDAGQSAIKVRYDGEHVREWAGPGIRTDLPLRPQLADVIRDAFDRGCRPTTVGIGVSGLTHLEADAVPLLRSGPQQLGVRTITLAHDSVTAYLGALGEERGVVIAAGTGSVAFAVGATEVARIDGWGNLMGDAGSGYWIGREALDAAMRAHDGRGPQTALLDLVGAEFPDVEAAYIELQADPKRVERIAAHARQVCEIADHDAVARDIATRAAGELALSAFTGLRRVDEHTARAPRIRAAGGIFRSHRIVEEFESGLRSRLPGADIQVADAHPLDGAEMLARVADGSVLATLISRARA</sequence>
<proteinExistence type="predicted"/>
<dbReference type="InterPro" id="IPR052519">
    <property type="entry name" value="Euk-type_GlcNAc_Kinase"/>
</dbReference>
<keyword evidence="2" id="KW-0808">Transferase</keyword>
<dbReference type="SUPFAM" id="SSF53067">
    <property type="entry name" value="Actin-like ATPase domain"/>
    <property type="match status" value="1"/>
</dbReference>
<accession>A0A9X2KCB4</accession>
<protein>
    <submittedName>
        <fullName evidence="2">N-acetylglucosamine kinase-like BadF-type ATPase</fullName>
    </submittedName>
</protein>
<reference evidence="2" key="1">
    <citation type="submission" date="2022-06" db="EMBL/GenBank/DDBJ databases">
        <title>Sequencing the genomes of 1000 actinobacteria strains.</title>
        <authorList>
            <person name="Klenk H.-P."/>
        </authorList>
    </citation>
    <scope>NUCLEOTIDE SEQUENCE</scope>
    <source>
        <strain evidence="2">DSM 22016</strain>
    </source>
</reference>
<comment type="caution">
    <text evidence="2">The sequence shown here is derived from an EMBL/GenBank/DDBJ whole genome shotgun (WGS) entry which is preliminary data.</text>
</comment>
<dbReference type="PANTHER" id="PTHR43190:SF3">
    <property type="entry name" value="N-ACETYL-D-GLUCOSAMINE KINASE"/>
    <property type="match status" value="1"/>
</dbReference>
<dbReference type="AlphaFoldDB" id="A0A9X2KCB4"/>
<dbReference type="RefSeq" id="WP_232057756.1">
    <property type="nucleotide sequence ID" value="NZ_JAMZDY010000001.1"/>
</dbReference>
<evidence type="ECO:0000313" key="2">
    <source>
        <dbReference type="EMBL" id="MCP2371201.1"/>
    </source>
</evidence>
<dbReference type="Pfam" id="PF01869">
    <property type="entry name" value="BcrAD_BadFG"/>
    <property type="match status" value="1"/>
</dbReference>
<keyword evidence="2" id="KW-0418">Kinase</keyword>
<keyword evidence="3" id="KW-1185">Reference proteome</keyword>
<dbReference type="Proteomes" id="UP001139722">
    <property type="component" value="Unassembled WGS sequence"/>
</dbReference>
<gene>
    <name evidence="2" type="ORF">BJ978_001877</name>
</gene>
<dbReference type="EMBL" id="JAMZDY010000001">
    <property type="protein sequence ID" value="MCP2371201.1"/>
    <property type="molecule type" value="Genomic_DNA"/>
</dbReference>
<dbReference type="PANTHER" id="PTHR43190">
    <property type="entry name" value="N-ACETYL-D-GLUCOSAMINE KINASE"/>
    <property type="match status" value="1"/>
</dbReference>
<feature type="domain" description="ATPase BadF/BadG/BcrA/BcrD type" evidence="1">
    <location>
        <begin position="68"/>
        <end position="291"/>
    </location>
</feature>
<evidence type="ECO:0000313" key="3">
    <source>
        <dbReference type="Proteomes" id="UP001139722"/>
    </source>
</evidence>
<organism evidence="2 3">
    <name type="scientific">Agromyces terreus</name>
    <dbReference type="NCBI Taxonomy" id="424795"/>
    <lineage>
        <taxon>Bacteria</taxon>
        <taxon>Bacillati</taxon>
        <taxon>Actinomycetota</taxon>
        <taxon>Actinomycetes</taxon>
        <taxon>Micrococcales</taxon>
        <taxon>Microbacteriaceae</taxon>
        <taxon>Agromyces</taxon>
    </lineage>
</organism>